<feature type="region of interest" description="Disordered" evidence="3">
    <location>
        <begin position="23"/>
        <end position="42"/>
    </location>
</feature>
<accession>A0A5B7YJ83</accession>
<dbReference type="PANTHER" id="PTHR33375:SF1">
    <property type="entry name" value="CHROMOSOME-PARTITIONING PROTEIN PARB-RELATED"/>
    <property type="match status" value="1"/>
</dbReference>
<evidence type="ECO:0000259" key="4">
    <source>
        <dbReference type="SMART" id="SM00470"/>
    </source>
</evidence>
<dbReference type="AlphaFoldDB" id="A0A5B7YJ83"/>
<feature type="domain" description="ParB-like N-terminal" evidence="4">
    <location>
        <begin position="12"/>
        <end position="105"/>
    </location>
</feature>
<dbReference type="EMBL" id="CP039853">
    <property type="protein sequence ID" value="QCZ95565.1"/>
    <property type="molecule type" value="Genomic_DNA"/>
</dbReference>
<dbReference type="InterPro" id="IPR041468">
    <property type="entry name" value="HTH_ParB/Spo0J"/>
</dbReference>
<dbReference type="Proteomes" id="UP000304912">
    <property type="component" value="Plasmid plas12"/>
</dbReference>
<evidence type="ECO:0000313" key="6">
    <source>
        <dbReference type="Proteomes" id="UP000304912"/>
    </source>
</evidence>
<dbReference type="SMART" id="SM00470">
    <property type="entry name" value="ParB"/>
    <property type="match status" value="1"/>
</dbReference>
<comment type="similarity">
    <text evidence="1">Belongs to the ParB family.</text>
</comment>
<dbReference type="InterPro" id="IPR004437">
    <property type="entry name" value="ParB/RepB/Spo0J"/>
</dbReference>
<dbReference type="RefSeq" id="WP_139758251.1">
    <property type="nucleotide sequence ID" value="NZ_CP039853.1"/>
</dbReference>
<organism evidence="5 6">
    <name type="scientific">Salinimonas iocasae</name>
    <dbReference type="NCBI Taxonomy" id="2572577"/>
    <lineage>
        <taxon>Bacteria</taxon>
        <taxon>Pseudomonadati</taxon>
        <taxon>Pseudomonadota</taxon>
        <taxon>Gammaproteobacteria</taxon>
        <taxon>Alteromonadales</taxon>
        <taxon>Alteromonadaceae</taxon>
        <taxon>Alteromonas/Salinimonas group</taxon>
        <taxon>Salinimonas</taxon>
    </lineage>
</organism>
<keyword evidence="5" id="KW-0614">Plasmid</keyword>
<sequence length="567" mass="62538">MDFAALPDKTLEKVHPSLLLDFSMGNKRSSRPEKSRSEMRESIRSHGVLQNLITRPHPTEKGYLELLGGYGRRDLALELELSEVPVLVKQVDDREAYIIHLQENTIRSDLSIVDEGRAAQEFNSLYGGDRQSVSDALNWPLKKVNERLELMKCTDKVLDALSREKITVGHAMAIAPFSHQGQDKLIDVVLAQGWSAKELKLQIGAKQTPLSIAKFDKGECNSCPHNTFHQMGLLDDVSTEAKCAKITCFREKTAEWLAGIRKQAEERFGKVLYLSESAQKDRSTVNADVVGEQQYKDGCTPCEKRIVVMSDVTGKEGELTENQCIDKVCFAKCQQSLSKAESAAMASANVQEVAKTDPAKAKSMAKSQAKSSAQKSESGTIGNMAQEHHKALLRQASASHFAKNNLLKSAFMLAALVDSTGYSGKEKSLTGGFGSVVQYAYKNLDMQTMQEEMLAAISHGMTEKDNLSGSDATNLMIELLKSEPEHAKSVAVKAWEPNEANLKIFTTQQIIEVAKDANVPATMNAKEEGSFTKATKGKKADLIKTLVELDHDYSEFAPSWYLTHVTQ</sequence>
<dbReference type="PANTHER" id="PTHR33375">
    <property type="entry name" value="CHROMOSOME-PARTITIONING PROTEIN PARB-RELATED"/>
    <property type="match status" value="1"/>
</dbReference>
<dbReference type="GO" id="GO:0003677">
    <property type="term" value="F:DNA binding"/>
    <property type="evidence" value="ECO:0007669"/>
    <property type="project" value="InterPro"/>
</dbReference>
<evidence type="ECO:0000256" key="1">
    <source>
        <dbReference type="ARBA" id="ARBA00006295"/>
    </source>
</evidence>
<evidence type="ECO:0000256" key="2">
    <source>
        <dbReference type="ARBA" id="ARBA00022829"/>
    </source>
</evidence>
<reference evidence="5 6" key="1">
    <citation type="submission" date="2019-04" db="EMBL/GenBank/DDBJ databases">
        <title>Salinimonas iocasae sp. nov., a halophilic bacterium isolated from the outer tube casing of tubeworms in Okinawa Trough.</title>
        <authorList>
            <person name="Zhang H."/>
            <person name="Wang H."/>
            <person name="Li C."/>
        </authorList>
    </citation>
    <scope>NUCLEOTIDE SEQUENCE [LARGE SCALE GENOMIC DNA]</scope>
    <source>
        <strain evidence="5 6">KX18D6</strain>
        <plasmid evidence="5 6">plas12</plasmid>
    </source>
</reference>
<dbReference type="SUPFAM" id="SSF109709">
    <property type="entry name" value="KorB DNA-binding domain-like"/>
    <property type="match status" value="1"/>
</dbReference>
<dbReference type="InterPro" id="IPR050336">
    <property type="entry name" value="Chromosome_partition/occlusion"/>
</dbReference>
<name>A0A5B7YJ83_9ALTE</name>
<feature type="compositionally biased region" description="Low complexity" evidence="3">
    <location>
        <begin position="361"/>
        <end position="376"/>
    </location>
</feature>
<evidence type="ECO:0000256" key="3">
    <source>
        <dbReference type="SAM" id="MobiDB-lite"/>
    </source>
</evidence>
<keyword evidence="2" id="KW-0159">Chromosome partition</keyword>
<dbReference type="Pfam" id="PF17762">
    <property type="entry name" value="HTH_ParB"/>
    <property type="match status" value="1"/>
</dbReference>
<feature type="region of interest" description="Disordered" evidence="3">
    <location>
        <begin position="357"/>
        <end position="381"/>
    </location>
</feature>
<feature type="compositionally biased region" description="Basic and acidic residues" evidence="3">
    <location>
        <begin position="30"/>
        <end position="42"/>
    </location>
</feature>
<dbReference type="Pfam" id="PF02195">
    <property type="entry name" value="ParB_N"/>
    <property type="match status" value="1"/>
</dbReference>
<dbReference type="NCBIfam" id="TIGR00180">
    <property type="entry name" value="parB_part"/>
    <property type="match status" value="1"/>
</dbReference>
<dbReference type="InterPro" id="IPR036086">
    <property type="entry name" value="ParB/Sulfiredoxin_sf"/>
</dbReference>
<dbReference type="Gene3D" id="3.90.1530.30">
    <property type="match status" value="1"/>
</dbReference>
<dbReference type="KEGG" id="salk:FBQ74_18770"/>
<geneLocation type="plasmid" evidence="5 6">
    <name>plas12</name>
</geneLocation>
<gene>
    <name evidence="5" type="ORF">FBQ74_18770</name>
</gene>
<dbReference type="GO" id="GO:0007059">
    <property type="term" value="P:chromosome segregation"/>
    <property type="evidence" value="ECO:0007669"/>
    <property type="project" value="UniProtKB-KW"/>
</dbReference>
<keyword evidence="6" id="KW-1185">Reference proteome</keyword>
<evidence type="ECO:0000313" key="5">
    <source>
        <dbReference type="EMBL" id="QCZ95565.1"/>
    </source>
</evidence>
<protein>
    <submittedName>
        <fullName evidence="5">ParB/RepB/Spo0J family partition protein</fullName>
    </submittedName>
</protein>
<dbReference type="SUPFAM" id="SSF110849">
    <property type="entry name" value="ParB/Sulfiredoxin"/>
    <property type="match status" value="1"/>
</dbReference>
<proteinExistence type="inferred from homology"/>
<dbReference type="GO" id="GO:0005694">
    <property type="term" value="C:chromosome"/>
    <property type="evidence" value="ECO:0007669"/>
    <property type="project" value="TreeGrafter"/>
</dbReference>
<dbReference type="InterPro" id="IPR003115">
    <property type="entry name" value="ParB_N"/>
</dbReference>
<dbReference type="Gene3D" id="1.10.10.2830">
    <property type="match status" value="1"/>
</dbReference>
<dbReference type="OrthoDB" id="9796891at2"/>